<proteinExistence type="predicted"/>
<dbReference type="InterPro" id="IPR000001">
    <property type="entry name" value="Kringle"/>
</dbReference>
<dbReference type="GO" id="GO:0005576">
    <property type="term" value="C:extracellular region"/>
    <property type="evidence" value="ECO:0007669"/>
    <property type="project" value="InterPro"/>
</dbReference>
<dbReference type="SUPFAM" id="SSF57440">
    <property type="entry name" value="Kringle-like"/>
    <property type="match status" value="1"/>
</dbReference>
<dbReference type="EnsemblMetazoa" id="G30560.1">
    <property type="protein sequence ID" value="G30560.1:cds"/>
    <property type="gene ID" value="G30560"/>
</dbReference>
<evidence type="ECO:0000256" key="2">
    <source>
        <dbReference type="PROSITE-ProRule" id="PRU00121"/>
    </source>
</evidence>
<evidence type="ECO:0000259" key="4">
    <source>
        <dbReference type="PROSITE" id="PS50070"/>
    </source>
</evidence>
<protein>
    <recommendedName>
        <fullName evidence="4">Kringle domain-containing protein</fullName>
    </recommendedName>
</protein>
<feature type="domain" description="Kringle" evidence="4">
    <location>
        <begin position="187"/>
        <end position="224"/>
    </location>
</feature>
<dbReference type="Proteomes" id="UP000005408">
    <property type="component" value="Unassembled WGS sequence"/>
</dbReference>
<dbReference type="SMART" id="SM00198">
    <property type="entry name" value="SCP"/>
    <property type="match status" value="1"/>
</dbReference>
<dbReference type="PROSITE" id="PS50070">
    <property type="entry name" value="KRINGLE_2"/>
    <property type="match status" value="1"/>
</dbReference>
<evidence type="ECO:0000256" key="3">
    <source>
        <dbReference type="SAM" id="MobiDB-lite"/>
    </source>
</evidence>
<dbReference type="PANTHER" id="PTHR10334">
    <property type="entry name" value="CYSTEINE-RICH SECRETORY PROTEIN-RELATED"/>
    <property type="match status" value="1"/>
</dbReference>
<dbReference type="PROSITE" id="PS01010">
    <property type="entry name" value="CRISP_2"/>
    <property type="match status" value="1"/>
</dbReference>
<dbReference type="InterPro" id="IPR014044">
    <property type="entry name" value="CAP_dom"/>
</dbReference>
<evidence type="ECO:0000256" key="1">
    <source>
        <dbReference type="ARBA" id="ARBA00023157"/>
    </source>
</evidence>
<evidence type="ECO:0000313" key="5">
    <source>
        <dbReference type="EnsemblMetazoa" id="G30560.1:cds"/>
    </source>
</evidence>
<dbReference type="InterPro" id="IPR018244">
    <property type="entry name" value="Allrgn_V5/Tpx1_CS"/>
</dbReference>
<dbReference type="PRINTS" id="PR00837">
    <property type="entry name" value="V5TPXLIKE"/>
</dbReference>
<feature type="region of interest" description="Disordered" evidence="3">
    <location>
        <begin position="1"/>
        <end position="25"/>
    </location>
</feature>
<dbReference type="Pfam" id="PF00188">
    <property type="entry name" value="CAP"/>
    <property type="match status" value="1"/>
</dbReference>
<keyword evidence="6" id="KW-1185">Reference proteome</keyword>
<dbReference type="AlphaFoldDB" id="A0A8W8M1K5"/>
<accession>A0A8W8M1K5</accession>
<comment type="caution">
    <text evidence="2">Lacks conserved residue(s) required for the propagation of feature annotation.</text>
</comment>
<name>A0A8W8M1K5_MAGGI</name>
<reference evidence="5" key="1">
    <citation type="submission" date="2022-08" db="UniProtKB">
        <authorList>
            <consortium name="EnsemblMetazoa"/>
        </authorList>
    </citation>
    <scope>IDENTIFICATION</scope>
    <source>
        <strain evidence="5">05x7-T-G4-1.051#20</strain>
    </source>
</reference>
<dbReference type="InterPro" id="IPR035940">
    <property type="entry name" value="CAP_sf"/>
</dbReference>
<dbReference type="SUPFAM" id="SSF55797">
    <property type="entry name" value="PR-1-like"/>
    <property type="match status" value="1"/>
</dbReference>
<dbReference type="Gene3D" id="3.40.33.10">
    <property type="entry name" value="CAP"/>
    <property type="match status" value="1"/>
</dbReference>
<keyword evidence="1" id="KW-1015">Disulfide bond</keyword>
<dbReference type="InterPro" id="IPR001283">
    <property type="entry name" value="CRISP-related"/>
</dbReference>
<organism evidence="5 6">
    <name type="scientific">Magallana gigas</name>
    <name type="common">Pacific oyster</name>
    <name type="synonym">Crassostrea gigas</name>
    <dbReference type="NCBI Taxonomy" id="29159"/>
    <lineage>
        <taxon>Eukaryota</taxon>
        <taxon>Metazoa</taxon>
        <taxon>Spiralia</taxon>
        <taxon>Lophotrochozoa</taxon>
        <taxon>Mollusca</taxon>
        <taxon>Bivalvia</taxon>
        <taxon>Autobranchia</taxon>
        <taxon>Pteriomorphia</taxon>
        <taxon>Ostreida</taxon>
        <taxon>Ostreoidea</taxon>
        <taxon>Ostreidae</taxon>
        <taxon>Magallana</taxon>
    </lineage>
</organism>
<sequence length="226" mass="24832">MAAMPNDFANRRTMRSLNSEQEQEVVDAHNAARLRASSSNMMKMRYNKVLAAQAQAHADSCVEAHSGLASENMFFSSANTINMSQAVHNWEIEKYDYDYDTNTCKEGRACGHYTQVVWASSDEVGCGASNKCGGDYKTHIVCQYLPSGNYAGVRPFKTGAPCSDCTACGHSCENGLCTRETSLCTDDHNYCRNMFSSSGFTKPLCYVSPTPGNYVVEYCNVPMCGQ</sequence>
<dbReference type="PROSITE" id="PS01009">
    <property type="entry name" value="CRISP_1"/>
    <property type="match status" value="1"/>
</dbReference>
<keyword evidence="2" id="KW-0420">Kringle</keyword>
<dbReference type="InterPro" id="IPR013806">
    <property type="entry name" value="Kringle-like"/>
</dbReference>
<evidence type="ECO:0000313" key="6">
    <source>
        <dbReference type="Proteomes" id="UP000005408"/>
    </source>
</evidence>